<feature type="compositionally biased region" description="Low complexity" evidence="3">
    <location>
        <begin position="567"/>
        <end position="578"/>
    </location>
</feature>
<feature type="compositionally biased region" description="Low complexity" evidence="3">
    <location>
        <begin position="595"/>
        <end position="613"/>
    </location>
</feature>
<feature type="compositionally biased region" description="Low complexity" evidence="3">
    <location>
        <begin position="641"/>
        <end position="653"/>
    </location>
</feature>
<keyword evidence="1 2" id="KW-0728">SH3 domain</keyword>
<feature type="compositionally biased region" description="Polar residues" evidence="3">
    <location>
        <begin position="619"/>
        <end position="633"/>
    </location>
</feature>
<feature type="domain" description="SH3" evidence="4">
    <location>
        <begin position="1027"/>
        <end position="1095"/>
    </location>
</feature>
<feature type="region of interest" description="Disordered" evidence="3">
    <location>
        <begin position="567"/>
        <end position="653"/>
    </location>
</feature>
<feature type="region of interest" description="Disordered" evidence="3">
    <location>
        <begin position="221"/>
        <end position="261"/>
    </location>
</feature>
<evidence type="ECO:0000313" key="5">
    <source>
        <dbReference type="EMBL" id="GMG19943.1"/>
    </source>
</evidence>
<comment type="caution">
    <text evidence="5">The sequence shown here is derived from an EMBL/GenBank/DDBJ whole genome shotgun (WGS) entry which is preliminary data.</text>
</comment>
<feature type="region of interest" description="Disordered" evidence="3">
    <location>
        <begin position="885"/>
        <end position="918"/>
    </location>
</feature>
<gene>
    <name evidence="5" type="ORF">Amon01_000085800</name>
</gene>
<dbReference type="SUPFAM" id="SSF50044">
    <property type="entry name" value="SH3-domain"/>
    <property type="match status" value="1"/>
</dbReference>
<protein>
    <submittedName>
        <fullName evidence="5">Unnamed protein product</fullName>
    </submittedName>
</protein>
<dbReference type="Gene3D" id="2.30.30.40">
    <property type="entry name" value="SH3 Domains"/>
    <property type="match status" value="1"/>
</dbReference>
<evidence type="ECO:0000256" key="3">
    <source>
        <dbReference type="SAM" id="MobiDB-lite"/>
    </source>
</evidence>
<sequence>MAQSVPLNKGDNFTFESEDSTKPNPILSPINLDMSYPNSTTTSPLKINIYSKKQVDDLQRQQQQGNSLYPANTVTSATTPKQDYNYLIGHLSPMPGSWITTQHAKFEEQDKEFLDPAGTKFDDYINSPDSSPMSLKVDKVINGQLEDDPLDHIHDSINHNNSNGKYANNDDDNTETYSKRASISSQRPVVPEDATASTSLPSNAYTKMRIMGESLTNALGISSSSKPSTNASSNTADISTSSSHFNNTSTMTTSTDASFSNETSNSLATVNTHDINGIDDNNNMNMNDQVLRDIAIINEDEEPLDNDNNHMFDNDYINKRESVELNFDDEKTPVVSQFKFLQQPDLSFSEPDTTPVVGTDEERFTNPLNATNSSDSLRFSDYKYARAPSPLMSDPIFEDEEEEDIGEVEYGYGKSSKGFTELRDLNHAGTYSWTSPQQRVAKGAEKLNLYKSGSSSHPSDSPSNASFLQRLKDEQQARNDLLNDNLDVIEPTVDNDDADFTYPHGRSGSVIKDDESLMNPLTDRRESEGSAGKGKADQFADLKPAPIVIKNGGDTFNNTFSMSSIPPIQSSVSSPGVSDLQIPPRSVDVTGGSGDNNSNNDNNNMNSPMSPFSFDDHSSANQPLLSAGSNGSSVYPADLHNNNNSNNSPSFNATSGTALGLGLGSLNGSTTDVISQTTETKVKTPLNQNFPLARDLTISKSKRKAKKDAEAKAAAIKASSDMPAVPKNSNVGGSGGAIGGAIGAIGAASALGISSSSGAFGSSSSTAPAPVSKKVSVPSSTSSNSSNGTASSKNLRLQTSTTGVTASTTGANGFQVKSFQSPLSSPITSANGNPTFGNNNGNINLNGGGSGAGGSMRKIIQSSASGNAQRALSPIMTQQKSNSLLTATNGGRSPSSPIPDAGAFNNGNINGNGNGRSNMDMTNTSIASIVKHQQDAGVVRLGSNAGEAYNGTNSPKLKVSVRQNGLYQNFNKQKQELSNSSSNLKPGIGSSNSAGITGSESNNQVFDLTPEHDPMTEANEEEDAIDASALFVTATYPFDASSLESDNDAAICLSFAQGDIAFTYTLDESGWGEVTLLNSLKRGWVPMNYFRPTLMDDDDDEDNEDENNGGVKQWSRKKLADSRRPLKVLLRNAGRFLLDPQSKPLIKKEELLGYTFDVNYINGITYGVRHLLKQTDCISRSSIIVQRKPIVRKLRKKLLRDWSDLIFKARDYLHTIDGTKIEYLQLMTYQVLHKSLTFLDIWGAESVALEAELNKNRPAMYNKASIIYLEHPPVAQYRLNEIYNQLIRYLALISGRLDIVEHNIQGCHMLETVVSQINLLVAELQFMGHFSQKVFPAGSEIVEKFPAIPSQLKMVQSNNERLTGLVQKLNSDVRFLVDVANRRLIANNIRNDKSKRESISILKKVVTLSTLLVR</sequence>
<dbReference type="InterPro" id="IPR001452">
    <property type="entry name" value="SH3_domain"/>
</dbReference>
<feature type="compositionally biased region" description="Polar residues" evidence="3">
    <location>
        <begin position="885"/>
        <end position="895"/>
    </location>
</feature>
<feature type="compositionally biased region" description="Polar residues" evidence="3">
    <location>
        <begin position="175"/>
        <end position="187"/>
    </location>
</feature>
<proteinExistence type="predicted"/>
<evidence type="ECO:0000256" key="1">
    <source>
        <dbReference type="ARBA" id="ARBA00022443"/>
    </source>
</evidence>
<dbReference type="EMBL" id="BSXU01000242">
    <property type="protein sequence ID" value="GMG19943.1"/>
    <property type="molecule type" value="Genomic_DNA"/>
</dbReference>
<dbReference type="Proteomes" id="UP001165063">
    <property type="component" value="Unassembled WGS sequence"/>
</dbReference>
<feature type="region of interest" description="Disordered" evidence="3">
    <location>
        <begin position="346"/>
        <end position="372"/>
    </location>
</feature>
<accession>A0A9W6YTF8</accession>
<feature type="region of interest" description="Disordered" evidence="3">
    <location>
        <begin position="1"/>
        <end position="32"/>
    </location>
</feature>
<feature type="region of interest" description="Disordered" evidence="3">
    <location>
        <begin position="1095"/>
        <end position="1118"/>
    </location>
</feature>
<feature type="compositionally biased region" description="Acidic residues" evidence="3">
    <location>
        <begin position="1095"/>
        <end position="1107"/>
    </location>
</feature>
<reference evidence="5" key="1">
    <citation type="submission" date="2023-04" db="EMBL/GenBank/DDBJ databases">
        <title>Ambrosiozyma monospora NBRC 1965.</title>
        <authorList>
            <person name="Ichikawa N."/>
            <person name="Sato H."/>
            <person name="Tonouchi N."/>
        </authorList>
    </citation>
    <scope>NUCLEOTIDE SEQUENCE</scope>
    <source>
        <strain evidence="5">NBRC 1965</strain>
    </source>
</reference>
<dbReference type="InterPro" id="IPR036028">
    <property type="entry name" value="SH3-like_dom_sf"/>
</dbReference>
<feature type="compositionally biased region" description="Low complexity" evidence="3">
    <location>
        <begin position="222"/>
        <end position="260"/>
    </location>
</feature>
<evidence type="ECO:0000313" key="6">
    <source>
        <dbReference type="Proteomes" id="UP001165063"/>
    </source>
</evidence>
<feature type="compositionally biased region" description="Basic and acidic residues" evidence="3">
    <location>
        <begin position="522"/>
        <end position="537"/>
    </location>
</feature>
<dbReference type="PROSITE" id="PS50002">
    <property type="entry name" value="SH3"/>
    <property type="match status" value="1"/>
</dbReference>
<name>A0A9W6YTF8_AMBMO</name>
<keyword evidence="6" id="KW-1185">Reference proteome</keyword>
<evidence type="ECO:0000259" key="4">
    <source>
        <dbReference type="PROSITE" id="PS50002"/>
    </source>
</evidence>
<organism evidence="5 6">
    <name type="scientific">Ambrosiozyma monospora</name>
    <name type="common">Yeast</name>
    <name type="synonym">Endomycopsis monosporus</name>
    <dbReference type="NCBI Taxonomy" id="43982"/>
    <lineage>
        <taxon>Eukaryota</taxon>
        <taxon>Fungi</taxon>
        <taxon>Dikarya</taxon>
        <taxon>Ascomycota</taxon>
        <taxon>Saccharomycotina</taxon>
        <taxon>Pichiomycetes</taxon>
        <taxon>Pichiales</taxon>
        <taxon>Pichiaceae</taxon>
        <taxon>Ambrosiozyma</taxon>
    </lineage>
</organism>
<feature type="region of interest" description="Disordered" evidence="3">
    <location>
        <begin position="759"/>
        <end position="806"/>
    </location>
</feature>
<feature type="region of interest" description="Disordered" evidence="3">
    <location>
        <begin position="974"/>
        <end position="1004"/>
    </location>
</feature>
<evidence type="ECO:0000256" key="2">
    <source>
        <dbReference type="PROSITE-ProRule" id="PRU00192"/>
    </source>
</evidence>
<dbReference type="OrthoDB" id="546434at2759"/>
<feature type="region of interest" description="Disordered" evidence="3">
    <location>
        <begin position="484"/>
        <end position="537"/>
    </location>
</feature>
<feature type="region of interest" description="Disordered" evidence="3">
    <location>
        <begin position="156"/>
        <end position="201"/>
    </location>
</feature>